<keyword evidence="2 3" id="KW-0040">ANK repeat</keyword>
<reference evidence="4 5" key="1">
    <citation type="submission" date="2017-12" db="EMBL/GenBank/DDBJ databases">
        <title>Comparative genomics of Botrytis spp.</title>
        <authorList>
            <person name="Valero-Jimenez C.A."/>
            <person name="Tapia P."/>
            <person name="Veloso J."/>
            <person name="Silva-Moreno E."/>
            <person name="Staats M."/>
            <person name="Valdes J.H."/>
            <person name="Van Kan J.A.L."/>
        </authorList>
    </citation>
    <scope>NUCLEOTIDE SEQUENCE [LARGE SCALE GENOMIC DNA]</scope>
    <source>
        <strain evidence="4 5">Bt9001</strain>
    </source>
</reference>
<keyword evidence="1" id="KW-0677">Repeat</keyword>
<dbReference type="EMBL" id="PQXH01000002">
    <property type="protein sequence ID" value="TGO19809.1"/>
    <property type="molecule type" value="Genomic_DNA"/>
</dbReference>
<proteinExistence type="predicted"/>
<gene>
    <name evidence="4" type="ORF">BTUL_0002g00540</name>
</gene>
<dbReference type="PANTHER" id="PTHR24198:SF165">
    <property type="entry name" value="ANKYRIN REPEAT-CONTAINING PROTEIN-RELATED"/>
    <property type="match status" value="1"/>
</dbReference>
<dbReference type="PANTHER" id="PTHR24198">
    <property type="entry name" value="ANKYRIN REPEAT AND PROTEIN KINASE DOMAIN-CONTAINING PROTEIN"/>
    <property type="match status" value="1"/>
</dbReference>
<dbReference type="OrthoDB" id="4772757at2759"/>
<keyword evidence="5" id="KW-1185">Reference proteome</keyword>
<dbReference type="Proteomes" id="UP000297777">
    <property type="component" value="Unassembled WGS sequence"/>
</dbReference>
<evidence type="ECO:0000256" key="2">
    <source>
        <dbReference type="ARBA" id="ARBA00023043"/>
    </source>
</evidence>
<organism evidence="4 5">
    <name type="scientific">Botrytis tulipae</name>
    <dbReference type="NCBI Taxonomy" id="87230"/>
    <lineage>
        <taxon>Eukaryota</taxon>
        <taxon>Fungi</taxon>
        <taxon>Dikarya</taxon>
        <taxon>Ascomycota</taxon>
        <taxon>Pezizomycotina</taxon>
        <taxon>Leotiomycetes</taxon>
        <taxon>Helotiales</taxon>
        <taxon>Sclerotiniaceae</taxon>
        <taxon>Botrytis</taxon>
    </lineage>
</organism>
<evidence type="ECO:0000313" key="4">
    <source>
        <dbReference type="EMBL" id="TGO19809.1"/>
    </source>
</evidence>
<evidence type="ECO:0000256" key="1">
    <source>
        <dbReference type="ARBA" id="ARBA00022737"/>
    </source>
</evidence>
<dbReference type="InterPro" id="IPR036770">
    <property type="entry name" value="Ankyrin_rpt-contain_sf"/>
</dbReference>
<evidence type="ECO:0000313" key="5">
    <source>
        <dbReference type="Proteomes" id="UP000297777"/>
    </source>
</evidence>
<dbReference type="AlphaFoldDB" id="A0A4Z1F923"/>
<dbReference type="InterPro" id="IPR002110">
    <property type="entry name" value="Ankyrin_rpt"/>
</dbReference>
<dbReference type="SUPFAM" id="SSF48403">
    <property type="entry name" value="Ankyrin repeat"/>
    <property type="match status" value="1"/>
</dbReference>
<dbReference type="Pfam" id="PF12796">
    <property type="entry name" value="Ank_2"/>
    <property type="match status" value="1"/>
</dbReference>
<dbReference type="PROSITE" id="PS50297">
    <property type="entry name" value="ANK_REP_REGION"/>
    <property type="match status" value="1"/>
</dbReference>
<dbReference type="Gene3D" id="1.25.40.20">
    <property type="entry name" value="Ankyrin repeat-containing domain"/>
    <property type="match status" value="1"/>
</dbReference>
<feature type="repeat" description="ANK" evidence="3">
    <location>
        <begin position="310"/>
        <end position="342"/>
    </location>
</feature>
<accession>A0A4Z1F923</accession>
<dbReference type="PROSITE" id="PS50088">
    <property type="entry name" value="ANK_REPEAT"/>
    <property type="match status" value="1"/>
</dbReference>
<comment type="caution">
    <text evidence="4">The sequence shown here is derived from an EMBL/GenBank/DDBJ whole genome shotgun (WGS) entry which is preliminary data.</text>
</comment>
<dbReference type="SMART" id="SM00248">
    <property type="entry name" value="ANK"/>
    <property type="match status" value="6"/>
</dbReference>
<name>A0A4Z1F923_9HELO</name>
<evidence type="ECO:0000256" key="3">
    <source>
        <dbReference type="PROSITE-ProRule" id="PRU00023"/>
    </source>
</evidence>
<protein>
    <submittedName>
        <fullName evidence="4">Uncharacterized protein</fullName>
    </submittedName>
</protein>
<sequence>MAVPTKDLVDLPDDVLAVMFDQILVTIGVWKIMNLRVLCRLFNTIITKTLCLNYMADSKGPVDDALETCVKYPDSKLPGIAHLFIHLEMKYNPHHIILSRVYYAIQSVKTLSSNIQTRDKQTAFEIQVCHAIEERLKWGSNDDRDPGACGRRRLQFRNAAIGENDEARLDIQTTLSVAIIAGDAFVSKRFTMHLQKFICTFGSPLRIAALNGHLEAVKLLTKPRYNAVLPYPEEEIQEIFRAAARSGSIALISIIAESFLESLPSNLPAKIRKEMLIQSIYWGKEEMTQLMISSGVDINFQVSATWKTLPNWSPIHCAAYKGRSKVVQLLLENGANRDDYATGIRVRYNNMDAIGFAVSKGHEDVVHVLLNHGVSLARDRGYNAALIDIASYWSQHHIMSLLLKNAADSDTCINRTALSYAIENGDLVSLRLLVEAGYPVETLKDGKPINYNSSPVLLAMTYGWPHILEYLFSVSSEKIDPLDEGQFPLGSTIRNDFTSGQYPRIHAKQPYQLWYTQGRY</sequence>